<comment type="subcellular location">
    <subcellularLocation>
        <location evidence="1">Endoplasmic reticulum membrane</location>
        <topology evidence="1">Multi-pass membrane protein</topology>
    </subcellularLocation>
</comment>
<dbReference type="Ensembl" id="ENSSFOT00015021114.2">
    <property type="protein sequence ID" value="ENSSFOP00015020880.2"/>
    <property type="gene ID" value="ENSSFOG00015030659.1"/>
</dbReference>
<evidence type="ECO:0000256" key="3">
    <source>
        <dbReference type="ARBA" id="ARBA00022824"/>
    </source>
</evidence>
<keyword evidence="4 6" id="KW-1133">Transmembrane helix</keyword>
<protein>
    <recommendedName>
        <fullName evidence="6">Reticulon</fullName>
    </recommendedName>
</protein>
<keyword evidence="7" id="KW-0732">Signal</keyword>
<feature type="signal peptide" evidence="7">
    <location>
        <begin position="1"/>
        <end position="17"/>
    </location>
</feature>
<evidence type="ECO:0000256" key="6">
    <source>
        <dbReference type="RuleBase" id="RU210713"/>
    </source>
</evidence>
<evidence type="ECO:0000256" key="5">
    <source>
        <dbReference type="ARBA" id="ARBA00023136"/>
    </source>
</evidence>
<feature type="transmembrane region" description="Helical" evidence="6">
    <location>
        <begin position="122"/>
        <end position="142"/>
    </location>
</feature>
<keyword evidence="2 6" id="KW-0812">Transmembrane</keyword>
<accession>A0A8C9V4F6</accession>
<reference evidence="9" key="3">
    <citation type="submission" date="2025-09" db="UniProtKB">
        <authorList>
            <consortium name="Ensembl"/>
        </authorList>
    </citation>
    <scope>IDENTIFICATION</scope>
</reference>
<evidence type="ECO:0000259" key="8">
    <source>
        <dbReference type="PROSITE" id="PS50845"/>
    </source>
</evidence>
<dbReference type="Gene3D" id="1.20.5.2480">
    <property type="match status" value="1"/>
</dbReference>
<dbReference type="GeneTree" id="ENSGT00940000155077"/>
<dbReference type="GO" id="GO:0030182">
    <property type="term" value="P:neuron differentiation"/>
    <property type="evidence" value="ECO:0007669"/>
    <property type="project" value="TreeGrafter"/>
</dbReference>
<dbReference type="PANTHER" id="PTHR45799:SF6">
    <property type="entry name" value="RETICULON"/>
    <property type="match status" value="1"/>
</dbReference>
<keyword evidence="5 6" id="KW-0472">Membrane</keyword>
<dbReference type="Pfam" id="PF02453">
    <property type="entry name" value="Reticulon"/>
    <property type="match status" value="1"/>
</dbReference>
<dbReference type="InterPro" id="IPR003388">
    <property type="entry name" value="Reticulon"/>
</dbReference>
<dbReference type="PROSITE" id="PS50845">
    <property type="entry name" value="RETICULON"/>
    <property type="match status" value="1"/>
</dbReference>
<proteinExistence type="predicted"/>
<comment type="caution">
    <text evidence="6">Lacks conserved residue(s) required for the propagation of feature annotation.</text>
</comment>
<dbReference type="GO" id="GO:0005789">
    <property type="term" value="C:endoplasmic reticulum membrane"/>
    <property type="evidence" value="ECO:0007669"/>
    <property type="project" value="UniProtKB-SubCell"/>
</dbReference>
<dbReference type="Proteomes" id="UP000694397">
    <property type="component" value="Chromosome 21"/>
</dbReference>
<dbReference type="GO" id="GO:0014069">
    <property type="term" value="C:postsynaptic density"/>
    <property type="evidence" value="ECO:0007669"/>
    <property type="project" value="TreeGrafter"/>
</dbReference>
<evidence type="ECO:0000313" key="9">
    <source>
        <dbReference type="Ensembl" id="ENSSFOP00015020880.2"/>
    </source>
</evidence>
<feature type="chain" id="PRO_5034728211" description="Reticulon" evidence="7">
    <location>
        <begin position="18"/>
        <end position="189"/>
    </location>
</feature>
<evidence type="ECO:0000256" key="7">
    <source>
        <dbReference type="SAM" id="SignalP"/>
    </source>
</evidence>
<dbReference type="InterPro" id="IPR046964">
    <property type="entry name" value="RTN1-4"/>
</dbReference>
<name>A0A8C9V4F6_SCLFO</name>
<dbReference type="GO" id="GO:0071787">
    <property type="term" value="P:endoplasmic reticulum tubular network formation"/>
    <property type="evidence" value="ECO:0007669"/>
    <property type="project" value="TreeGrafter"/>
</dbReference>
<evidence type="ECO:0000256" key="4">
    <source>
        <dbReference type="ARBA" id="ARBA00022989"/>
    </source>
</evidence>
<dbReference type="AlphaFoldDB" id="A0A8C9V4F6"/>
<reference evidence="9 10" key="1">
    <citation type="submission" date="2019-04" db="EMBL/GenBank/DDBJ databases">
        <authorList>
            <consortium name="Wellcome Sanger Institute Data Sharing"/>
        </authorList>
    </citation>
    <scope>NUCLEOTIDE SEQUENCE [LARGE SCALE GENOMIC DNA]</scope>
</reference>
<evidence type="ECO:0000256" key="2">
    <source>
        <dbReference type="ARBA" id="ARBA00022692"/>
    </source>
</evidence>
<dbReference type="GO" id="GO:0007420">
    <property type="term" value="P:brain development"/>
    <property type="evidence" value="ECO:0007669"/>
    <property type="project" value="TreeGrafter"/>
</dbReference>
<keyword evidence="10" id="KW-1185">Reference proteome</keyword>
<keyword evidence="3" id="KW-0256">Endoplasmic reticulum</keyword>
<feature type="domain" description="Reticulon" evidence="8">
    <location>
        <begin position="18"/>
        <end position="143"/>
    </location>
</feature>
<evidence type="ECO:0000313" key="10">
    <source>
        <dbReference type="Proteomes" id="UP000694397"/>
    </source>
</evidence>
<dbReference type="GO" id="GO:0043005">
    <property type="term" value="C:neuron projection"/>
    <property type="evidence" value="ECO:0007669"/>
    <property type="project" value="TreeGrafter"/>
</dbReference>
<reference evidence="9" key="2">
    <citation type="submission" date="2025-08" db="UniProtKB">
        <authorList>
            <consortium name="Ensembl"/>
        </authorList>
    </citation>
    <scope>IDENTIFICATION</scope>
</reference>
<dbReference type="PANTHER" id="PTHR45799">
    <property type="entry name" value="RETICULON-LIKE PROTEIN"/>
    <property type="match status" value="1"/>
</dbReference>
<organism evidence="9 10">
    <name type="scientific">Scleropages formosus</name>
    <name type="common">Asian bonytongue</name>
    <name type="synonym">Osteoglossum formosum</name>
    <dbReference type="NCBI Taxonomy" id="113540"/>
    <lineage>
        <taxon>Eukaryota</taxon>
        <taxon>Metazoa</taxon>
        <taxon>Chordata</taxon>
        <taxon>Craniata</taxon>
        <taxon>Vertebrata</taxon>
        <taxon>Euteleostomi</taxon>
        <taxon>Actinopterygii</taxon>
        <taxon>Neopterygii</taxon>
        <taxon>Teleostei</taxon>
        <taxon>Osteoglossocephala</taxon>
        <taxon>Osteoglossomorpha</taxon>
        <taxon>Osteoglossiformes</taxon>
        <taxon>Osteoglossidae</taxon>
        <taxon>Scleropages</taxon>
    </lineage>
</organism>
<sequence length="189" mass="20960">MSFFIILIVHLAALCLSAVDLLYWRDVKKTALLLSSMLLYSCHSHSFSVVSVGAYLSVLQAVQKTDEGPLSGESYLEIDMTLSQEQMQKYAEGAQYYISCILKELCRLFLVQDLVDSLKFSVLMWLLTYVGTLFNGLTLLIMGEKLQKLCMLVYTHSAAVSVSQSLGGARGCEFDPHSVCVKFACSPCL</sequence>
<evidence type="ECO:0000256" key="1">
    <source>
        <dbReference type="ARBA" id="ARBA00004477"/>
    </source>
</evidence>